<reference evidence="22" key="1">
    <citation type="journal article" date="2014" name="Int. J. Syst. Evol. Microbiol.">
        <title>Complete genome sequence of Corynebacterium casei LMG S-19264T (=DSM 44701T), isolated from a smear-ripened cheese.</title>
        <authorList>
            <consortium name="US DOE Joint Genome Institute (JGI-PGF)"/>
            <person name="Walter F."/>
            <person name="Albersmeier A."/>
            <person name="Kalinowski J."/>
            <person name="Ruckert C."/>
        </authorList>
    </citation>
    <scope>NUCLEOTIDE SEQUENCE</scope>
    <source>
        <strain evidence="22">JCM 10088</strain>
    </source>
</reference>
<feature type="binding site" evidence="18">
    <location>
        <position position="164"/>
    </location>
    <ligand>
        <name>(6S)-NADPHX</name>
        <dbReference type="ChEBI" id="CHEBI:64076"/>
    </ligand>
</feature>
<dbReference type="EC" id="4.2.1.136" evidence="19"/>
<comment type="caution">
    <text evidence="17">Lacks conserved residue(s) required for the propagation of feature annotation.</text>
</comment>
<dbReference type="Pfam" id="PF03853">
    <property type="entry name" value="YjeF_N"/>
    <property type="match status" value="1"/>
</dbReference>
<feature type="binding site" evidence="18">
    <location>
        <position position="57"/>
    </location>
    <ligand>
        <name>K(+)</name>
        <dbReference type="ChEBI" id="CHEBI:29103"/>
    </ligand>
</feature>
<keyword evidence="8 17" id="KW-0521">NADP</keyword>
<feature type="binding site" evidence="17">
    <location>
        <position position="447"/>
    </location>
    <ligand>
        <name>(6S)-NADPHX</name>
        <dbReference type="ChEBI" id="CHEBI:64076"/>
    </ligand>
</feature>
<dbReference type="Pfam" id="PF01256">
    <property type="entry name" value="Carb_kinase"/>
    <property type="match status" value="1"/>
</dbReference>
<dbReference type="InterPro" id="IPR036652">
    <property type="entry name" value="YjeF_N_dom_sf"/>
</dbReference>
<dbReference type="CDD" id="cd01171">
    <property type="entry name" value="YXKO-related"/>
    <property type="match status" value="1"/>
</dbReference>
<evidence type="ECO:0000256" key="3">
    <source>
        <dbReference type="ARBA" id="ARBA00006001"/>
    </source>
</evidence>
<evidence type="ECO:0000256" key="8">
    <source>
        <dbReference type="ARBA" id="ARBA00022857"/>
    </source>
</evidence>
<dbReference type="PANTHER" id="PTHR12592:SF0">
    <property type="entry name" value="ATP-DEPENDENT (S)-NAD(P)H-HYDRATE DEHYDRATASE"/>
    <property type="match status" value="1"/>
</dbReference>
<comment type="cofactor">
    <cofactor evidence="18 19">
        <name>K(+)</name>
        <dbReference type="ChEBI" id="CHEBI:29103"/>
    </cofactor>
    <text evidence="18 19">Binds 1 potassium ion per subunit.</text>
</comment>
<evidence type="ECO:0000256" key="9">
    <source>
        <dbReference type="ARBA" id="ARBA00022958"/>
    </source>
</evidence>
<accession>A0A830GVB2</accession>
<evidence type="ECO:0000256" key="15">
    <source>
        <dbReference type="ARBA" id="ARBA00048238"/>
    </source>
</evidence>
<keyword evidence="9 18" id="KW-0630">Potassium</keyword>
<dbReference type="AlphaFoldDB" id="A0A830GVB2"/>
<dbReference type="GO" id="GO:0052856">
    <property type="term" value="F:NAD(P)HX epimerase activity"/>
    <property type="evidence" value="ECO:0007669"/>
    <property type="project" value="UniProtKB-UniRule"/>
</dbReference>
<dbReference type="NCBIfam" id="TIGR00196">
    <property type="entry name" value="yjeF_cterm"/>
    <property type="match status" value="1"/>
</dbReference>
<dbReference type="PANTHER" id="PTHR12592">
    <property type="entry name" value="ATP-DEPENDENT (S)-NAD(P)H-HYDRATE DEHYDRATASE FAMILY MEMBER"/>
    <property type="match status" value="1"/>
</dbReference>
<comment type="catalytic activity">
    <reaction evidence="16 17 19">
        <text>(6S)-NADPHX + ADP = AMP + phosphate + NADPH + H(+)</text>
        <dbReference type="Rhea" id="RHEA:32235"/>
        <dbReference type="ChEBI" id="CHEBI:15378"/>
        <dbReference type="ChEBI" id="CHEBI:43474"/>
        <dbReference type="ChEBI" id="CHEBI:57783"/>
        <dbReference type="ChEBI" id="CHEBI:64076"/>
        <dbReference type="ChEBI" id="CHEBI:456215"/>
        <dbReference type="ChEBI" id="CHEBI:456216"/>
        <dbReference type="EC" id="4.2.1.136"/>
    </reaction>
</comment>
<comment type="similarity">
    <text evidence="3 19">In the N-terminal section; belongs to the NnrE/AIBP family.</text>
</comment>
<dbReference type="InterPro" id="IPR030677">
    <property type="entry name" value="Nnr"/>
</dbReference>
<evidence type="ECO:0000259" key="21">
    <source>
        <dbReference type="PROSITE" id="PS51385"/>
    </source>
</evidence>
<keyword evidence="11 18" id="KW-0413">Isomerase</keyword>
<dbReference type="InterPro" id="IPR029056">
    <property type="entry name" value="Ribokinase-like"/>
</dbReference>
<feature type="domain" description="YjeF N-terminal" evidence="21">
    <location>
        <begin position="9"/>
        <end position="221"/>
    </location>
</feature>
<dbReference type="Gene3D" id="3.40.50.10260">
    <property type="entry name" value="YjeF N-terminal domain"/>
    <property type="match status" value="1"/>
</dbReference>
<proteinExistence type="inferred from homology"/>
<comment type="similarity">
    <text evidence="17">Belongs to the NnrD/CARKD family.</text>
</comment>
<keyword evidence="12 17" id="KW-0456">Lyase</keyword>
<comment type="cofactor">
    <cofactor evidence="17">
        <name>Mg(2+)</name>
        <dbReference type="ChEBI" id="CHEBI:18420"/>
    </cofactor>
</comment>
<keyword evidence="23" id="KW-1185">Reference proteome</keyword>
<dbReference type="RefSeq" id="WP_188596171.1">
    <property type="nucleotide sequence ID" value="NZ_BMNL01000002.1"/>
</dbReference>
<keyword evidence="7 17" id="KW-0067">ATP-binding</keyword>
<gene>
    <name evidence="17" type="primary">nnrD</name>
    <name evidence="18" type="synonym">nnrE</name>
    <name evidence="22" type="ORF">GCM10007981_08280</name>
</gene>
<dbReference type="HAMAP" id="MF_01965">
    <property type="entry name" value="NADHX_dehydratase"/>
    <property type="match status" value="1"/>
</dbReference>
<dbReference type="PROSITE" id="PS51385">
    <property type="entry name" value="YJEF_N"/>
    <property type="match status" value="1"/>
</dbReference>
<dbReference type="GO" id="GO:0110051">
    <property type="term" value="P:metabolite repair"/>
    <property type="evidence" value="ECO:0007669"/>
    <property type="project" value="TreeGrafter"/>
</dbReference>
<comment type="function">
    <text evidence="18">Catalyzes the epimerization of the S- and R-forms of NAD(P)HX, a damaged form of NAD(P)H that is a result of enzymatic or heat-dependent hydration. This is a prerequisite for the S-specific NAD(P)H-hydrate dehydratase to allow the repair of both epimers of NAD(P)HX.</text>
</comment>
<dbReference type="EMBL" id="BMNL01000002">
    <property type="protein sequence ID" value="GGP20392.1"/>
    <property type="molecule type" value="Genomic_DNA"/>
</dbReference>
<evidence type="ECO:0000256" key="10">
    <source>
        <dbReference type="ARBA" id="ARBA00023027"/>
    </source>
</evidence>
<comment type="catalytic activity">
    <reaction evidence="15 17 19">
        <text>(6S)-NADHX + ADP = AMP + phosphate + NADH + H(+)</text>
        <dbReference type="Rhea" id="RHEA:32223"/>
        <dbReference type="ChEBI" id="CHEBI:15378"/>
        <dbReference type="ChEBI" id="CHEBI:43474"/>
        <dbReference type="ChEBI" id="CHEBI:57945"/>
        <dbReference type="ChEBI" id="CHEBI:64074"/>
        <dbReference type="ChEBI" id="CHEBI:456215"/>
        <dbReference type="ChEBI" id="CHEBI:456216"/>
        <dbReference type="EC" id="4.2.1.136"/>
    </reaction>
</comment>
<name>A0A830GVB2_9CREN</name>
<dbReference type="GO" id="GO:0005524">
    <property type="term" value="F:ATP binding"/>
    <property type="evidence" value="ECO:0007669"/>
    <property type="project" value="UniProtKB-UniRule"/>
</dbReference>
<dbReference type="Gene3D" id="3.40.1190.20">
    <property type="match status" value="1"/>
</dbReference>
<evidence type="ECO:0000256" key="1">
    <source>
        <dbReference type="ARBA" id="ARBA00000013"/>
    </source>
</evidence>
<evidence type="ECO:0000256" key="2">
    <source>
        <dbReference type="ARBA" id="ARBA00000909"/>
    </source>
</evidence>
<evidence type="ECO:0000256" key="19">
    <source>
        <dbReference type="PIRNR" id="PIRNR017184"/>
    </source>
</evidence>
<evidence type="ECO:0000256" key="5">
    <source>
        <dbReference type="ARBA" id="ARBA00022723"/>
    </source>
</evidence>
<comment type="catalytic activity">
    <reaction evidence="2 18 19">
        <text>(6R)-NADPHX = (6S)-NADPHX</text>
        <dbReference type="Rhea" id="RHEA:32227"/>
        <dbReference type="ChEBI" id="CHEBI:64076"/>
        <dbReference type="ChEBI" id="CHEBI:64077"/>
        <dbReference type="EC" id="5.1.99.6"/>
    </reaction>
</comment>
<keyword evidence="5 18" id="KW-0479">Metal-binding</keyword>
<evidence type="ECO:0000256" key="6">
    <source>
        <dbReference type="ARBA" id="ARBA00022741"/>
    </source>
</evidence>
<comment type="function">
    <text evidence="14 19">Bifunctional enzyme that catalyzes the epimerization of the S- and R-forms of NAD(P)HX and the dehydration of the S-form of NAD(P)HX at the expense of ADP, which is converted to AMP. This allows the repair of both epimers of NAD(P)HX, a damaged form of NAD(P)H that is a result of enzymatic or heat-dependent hydration.</text>
</comment>
<feature type="domain" description="YjeF C-terminal" evidence="20">
    <location>
        <begin position="224"/>
        <end position="505"/>
    </location>
</feature>
<keyword evidence="13" id="KW-0511">Multifunctional enzyme</keyword>
<feature type="binding site" evidence="17">
    <location>
        <position position="259"/>
    </location>
    <ligand>
        <name>(6S)-NADPHX</name>
        <dbReference type="ChEBI" id="CHEBI:64076"/>
    </ligand>
</feature>
<dbReference type="InterPro" id="IPR004443">
    <property type="entry name" value="YjeF_N_dom"/>
</dbReference>
<feature type="binding site" evidence="18">
    <location>
        <position position="131"/>
    </location>
    <ligand>
        <name>K(+)</name>
        <dbReference type="ChEBI" id="CHEBI:29103"/>
    </ligand>
</feature>
<evidence type="ECO:0000256" key="18">
    <source>
        <dbReference type="HAMAP-Rule" id="MF_01966"/>
    </source>
</evidence>
<dbReference type="SUPFAM" id="SSF53613">
    <property type="entry name" value="Ribokinase-like"/>
    <property type="match status" value="1"/>
</dbReference>
<evidence type="ECO:0000256" key="16">
    <source>
        <dbReference type="ARBA" id="ARBA00049209"/>
    </source>
</evidence>
<evidence type="ECO:0000259" key="20">
    <source>
        <dbReference type="PROSITE" id="PS51383"/>
    </source>
</evidence>
<reference evidence="22" key="2">
    <citation type="submission" date="2020-09" db="EMBL/GenBank/DDBJ databases">
        <authorList>
            <person name="Sun Q."/>
            <person name="Ohkuma M."/>
        </authorList>
    </citation>
    <scope>NUCLEOTIDE SEQUENCE</scope>
    <source>
        <strain evidence="22">JCM 10088</strain>
    </source>
</reference>
<evidence type="ECO:0000313" key="22">
    <source>
        <dbReference type="EMBL" id="GGP20392.1"/>
    </source>
</evidence>
<dbReference type="GO" id="GO:0046872">
    <property type="term" value="F:metal ion binding"/>
    <property type="evidence" value="ECO:0007669"/>
    <property type="project" value="UniProtKB-UniRule"/>
</dbReference>
<evidence type="ECO:0000256" key="4">
    <source>
        <dbReference type="ARBA" id="ARBA00009524"/>
    </source>
</evidence>
<feature type="binding site" evidence="18">
    <location>
        <begin position="56"/>
        <end position="60"/>
    </location>
    <ligand>
        <name>(6S)-NADPHX</name>
        <dbReference type="ChEBI" id="CHEBI:64076"/>
    </ligand>
</feature>
<feature type="binding site" evidence="17">
    <location>
        <position position="379"/>
    </location>
    <ligand>
        <name>(6S)-NADPHX</name>
        <dbReference type="ChEBI" id="CHEBI:64076"/>
    </ligand>
</feature>
<comment type="caution">
    <text evidence="22">The sequence shown here is derived from an EMBL/GenBank/DDBJ whole genome shotgun (WGS) entry which is preliminary data.</text>
</comment>
<dbReference type="NCBIfam" id="TIGR00197">
    <property type="entry name" value="yjeF_nterm"/>
    <property type="match status" value="1"/>
</dbReference>
<dbReference type="PIRSF" id="PIRSF017184">
    <property type="entry name" value="Nnr"/>
    <property type="match status" value="1"/>
</dbReference>
<dbReference type="PROSITE" id="PS51383">
    <property type="entry name" value="YJEF_C_3"/>
    <property type="match status" value="1"/>
</dbReference>
<comment type="subunit">
    <text evidence="17">Homotetramer.</text>
</comment>
<evidence type="ECO:0000256" key="11">
    <source>
        <dbReference type="ARBA" id="ARBA00023235"/>
    </source>
</evidence>
<sequence length="530" mass="56203">MDGISTLEMRILDKNAEYLGISDRILMENAGKAVADATLSRYPTANNITVVAGLGNNGGDGIVAARYLLNSGRNVIIILLGRVSDVSEEPAATNVRLCNNLLRCKIVEARDEYSLLMNQDLILRWPHVIIDAVLGIGVKGRLRQPHATAIDLMNMSPAPKIAVDVPSGLDSDSGKVWDKAVKAAVTVTMHKAKRGLLLDDAKSFVGELIVADIGIPKDAELLVGAGDMLVLNYGRDANSKKGDNGKIMVIGGSKYYTGAVMFTALSALTMGADLVNVYTPRDVAHDIRSNNPSIIAIPMEGDSLDNSHVESLTNEMEKFHVIAIGPGLGLSAETQTAVLRLLENAMRLGKKVVIDADAIKAVGNAGRLDLLKGAVVTPHAGEFKSLFGIEVPTDPLERGEVAKRIVAEKAPGTIVLLKGNTDIITDGSRLRLNKTGNPGMSIGGTGDVLTGVTAYLAFKVGDLMEAASLAAFITGLAGDLAVIDKGFHITPLDVVERLPKVLSMFYDIRRIAVNSLHPQVHGFLDAAGSL</sequence>
<dbReference type="GO" id="GO:0046496">
    <property type="term" value="P:nicotinamide nucleotide metabolic process"/>
    <property type="evidence" value="ECO:0007669"/>
    <property type="project" value="UniProtKB-UniRule"/>
</dbReference>
<dbReference type="GO" id="GO:0052855">
    <property type="term" value="F:ADP-dependent NAD(P)H-hydrate dehydratase activity"/>
    <property type="evidence" value="ECO:0007669"/>
    <property type="project" value="UniProtKB-UniRule"/>
</dbReference>
<evidence type="ECO:0000313" key="23">
    <source>
        <dbReference type="Proteomes" id="UP000610960"/>
    </source>
</evidence>
<dbReference type="InterPro" id="IPR000631">
    <property type="entry name" value="CARKD"/>
</dbReference>
<organism evidence="22 23">
    <name type="scientific">Thermocladium modestius</name>
    <dbReference type="NCBI Taxonomy" id="62609"/>
    <lineage>
        <taxon>Archaea</taxon>
        <taxon>Thermoproteota</taxon>
        <taxon>Thermoprotei</taxon>
        <taxon>Thermoproteales</taxon>
        <taxon>Thermoproteaceae</taxon>
        <taxon>Thermocladium</taxon>
    </lineage>
</organism>
<feature type="binding site" evidence="17">
    <location>
        <position position="327"/>
    </location>
    <ligand>
        <name>(6S)-NADPHX</name>
        <dbReference type="ChEBI" id="CHEBI:64076"/>
    </ligand>
</feature>
<dbReference type="EC" id="5.1.99.6" evidence="19"/>
<dbReference type="Proteomes" id="UP000610960">
    <property type="component" value="Unassembled WGS sequence"/>
</dbReference>
<keyword evidence="10 17" id="KW-0520">NAD</keyword>
<feature type="binding site" evidence="18">
    <location>
        <begin position="135"/>
        <end position="141"/>
    </location>
    <ligand>
        <name>(6S)-NADPHX</name>
        <dbReference type="ChEBI" id="CHEBI:64076"/>
    </ligand>
</feature>
<keyword evidence="6 17" id="KW-0547">Nucleotide-binding</keyword>
<protein>
    <recommendedName>
        <fullName evidence="19">Bifunctional NAD(P)H-hydrate repair enzyme</fullName>
    </recommendedName>
    <alternativeName>
        <fullName evidence="19">Nicotinamide nucleotide repair protein</fullName>
    </alternativeName>
    <domain>
        <recommendedName>
            <fullName evidence="19">ADP-dependent (S)-NAD(P)H-hydrate dehydratase</fullName>
            <ecNumber evidence="19">4.2.1.136</ecNumber>
        </recommendedName>
        <alternativeName>
            <fullName evidence="19">ADP-dependent NAD(P)HX dehydratase</fullName>
        </alternativeName>
    </domain>
    <domain>
        <recommendedName>
            <fullName evidence="19">NAD(P)H-hydrate epimerase</fullName>
            <ecNumber evidence="19">5.1.99.6</ecNumber>
        </recommendedName>
    </domain>
</protein>
<evidence type="ECO:0000256" key="12">
    <source>
        <dbReference type="ARBA" id="ARBA00023239"/>
    </source>
</evidence>
<comment type="catalytic activity">
    <reaction evidence="1 18 19">
        <text>(6R)-NADHX = (6S)-NADHX</text>
        <dbReference type="Rhea" id="RHEA:32215"/>
        <dbReference type="ChEBI" id="CHEBI:64074"/>
        <dbReference type="ChEBI" id="CHEBI:64075"/>
        <dbReference type="EC" id="5.1.99.6"/>
    </reaction>
</comment>
<comment type="function">
    <text evidence="17">Catalyzes the dehydration of the S-form of NAD(P)HX at the expense of ADP, which is converted to AMP. Together with NAD(P)HX epimerase, which catalyzes the epimerization of the S- and R-forms, the enzyme allows the repair of both epimers of NAD(P)HX, a damaged form of NAD(P)H that is a result of enzymatic or heat-dependent hydration.</text>
</comment>
<feature type="binding site" evidence="18">
    <location>
        <position position="167"/>
    </location>
    <ligand>
        <name>K(+)</name>
        <dbReference type="ChEBI" id="CHEBI:29103"/>
    </ligand>
</feature>
<comment type="similarity">
    <text evidence="18">Belongs to the NnrE/AIBP family.</text>
</comment>
<evidence type="ECO:0000256" key="13">
    <source>
        <dbReference type="ARBA" id="ARBA00023268"/>
    </source>
</evidence>
<dbReference type="OrthoDB" id="15148at2157"/>
<comment type="similarity">
    <text evidence="4 19">In the C-terminal section; belongs to the NnrD/CARKD family.</text>
</comment>
<dbReference type="HAMAP" id="MF_01966">
    <property type="entry name" value="NADHX_epimerase"/>
    <property type="match status" value="1"/>
</dbReference>
<evidence type="ECO:0000256" key="7">
    <source>
        <dbReference type="ARBA" id="ARBA00022840"/>
    </source>
</evidence>
<evidence type="ECO:0000256" key="14">
    <source>
        <dbReference type="ARBA" id="ARBA00025153"/>
    </source>
</evidence>
<feature type="binding site" evidence="17">
    <location>
        <position position="446"/>
    </location>
    <ligand>
        <name>AMP</name>
        <dbReference type="ChEBI" id="CHEBI:456215"/>
    </ligand>
</feature>
<dbReference type="SUPFAM" id="SSF64153">
    <property type="entry name" value="YjeF N-terminal domain-like"/>
    <property type="match status" value="1"/>
</dbReference>
<evidence type="ECO:0000256" key="17">
    <source>
        <dbReference type="HAMAP-Rule" id="MF_01965"/>
    </source>
</evidence>